<accession>A0A285RSF9</accession>
<keyword evidence="2" id="KW-1185">Reference proteome</keyword>
<proteinExistence type="predicted"/>
<dbReference type="EMBL" id="OBMT01000001">
    <property type="protein sequence ID" value="SOB95237.1"/>
    <property type="molecule type" value="Genomic_DNA"/>
</dbReference>
<evidence type="ECO:0000313" key="2">
    <source>
        <dbReference type="Proteomes" id="UP000219111"/>
    </source>
</evidence>
<sequence length="46" mass="5352">MLREQYLHFIRILAREAARADHCSTSAGITIEERLVGKRSRAKLKR</sequence>
<protein>
    <submittedName>
        <fullName evidence="1">Uncharacterized protein</fullName>
    </submittedName>
</protein>
<reference evidence="2" key="1">
    <citation type="submission" date="2017-08" db="EMBL/GenBank/DDBJ databases">
        <authorList>
            <person name="Varghese N."/>
            <person name="Submissions S."/>
        </authorList>
    </citation>
    <scope>NUCLEOTIDE SEQUENCE [LARGE SCALE GENOMIC DNA]</scope>
    <source>
        <strain evidence="2">JA276</strain>
    </source>
</reference>
<organism evidence="1 2">
    <name type="scientific">Rhodobacter maris</name>
    <dbReference type="NCBI Taxonomy" id="446682"/>
    <lineage>
        <taxon>Bacteria</taxon>
        <taxon>Pseudomonadati</taxon>
        <taxon>Pseudomonadota</taxon>
        <taxon>Alphaproteobacteria</taxon>
        <taxon>Rhodobacterales</taxon>
        <taxon>Rhodobacter group</taxon>
        <taxon>Rhodobacter</taxon>
    </lineage>
</organism>
<name>A0A285RSF9_9RHOB</name>
<gene>
    <name evidence="1" type="ORF">SAMN05877831_101860</name>
</gene>
<evidence type="ECO:0000313" key="1">
    <source>
        <dbReference type="EMBL" id="SOB95237.1"/>
    </source>
</evidence>
<dbReference type="Proteomes" id="UP000219111">
    <property type="component" value="Unassembled WGS sequence"/>
</dbReference>
<dbReference type="AlphaFoldDB" id="A0A285RSF9"/>